<dbReference type="CDD" id="cd00085">
    <property type="entry name" value="HNHc"/>
    <property type="match status" value="1"/>
</dbReference>
<reference evidence="4" key="1">
    <citation type="submission" date="2019-06" db="EMBL/GenBank/DDBJ databases">
        <title>Gordonia isolated from sludge of a wastewater treatment plant.</title>
        <authorList>
            <person name="Tamura T."/>
            <person name="Aoyama K."/>
            <person name="Kang Y."/>
            <person name="Saito S."/>
            <person name="Akiyama N."/>
            <person name="Yazawa K."/>
            <person name="Gonoi T."/>
            <person name="Mikami Y."/>
        </authorList>
    </citation>
    <scope>NUCLEOTIDE SEQUENCE [LARGE SCALE GENOMIC DNA]</scope>
    <source>
        <strain evidence="4">NBRC 107697</strain>
    </source>
</reference>
<feature type="region of interest" description="Disordered" evidence="1">
    <location>
        <begin position="331"/>
        <end position="350"/>
    </location>
</feature>
<feature type="compositionally biased region" description="Basic and acidic residues" evidence="1">
    <location>
        <begin position="494"/>
        <end position="508"/>
    </location>
</feature>
<dbReference type="InterPro" id="IPR003870">
    <property type="entry name" value="DUF222"/>
</dbReference>
<dbReference type="EMBL" id="BJOU01000011">
    <property type="protein sequence ID" value="GED98901.1"/>
    <property type="molecule type" value="Genomic_DNA"/>
</dbReference>
<dbReference type="RefSeq" id="WP_161928260.1">
    <property type="nucleotide sequence ID" value="NZ_BJOU01000011.1"/>
</dbReference>
<name>A0A7I9V177_9ACTN</name>
<organism evidence="3 4">
    <name type="scientific">Gordonia crocea</name>
    <dbReference type="NCBI Taxonomy" id="589162"/>
    <lineage>
        <taxon>Bacteria</taxon>
        <taxon>Bacillati</taxon>
        <taxon>Actinomycetota</taxon>
        <taxon>Actinomycetes</taxon>
        <taxon>Mycobacteriales</taxon>
        <taxon>Gordoniaceae</taxon>
        <taxon>Gordonia</taxon>
    </lineage>
</organism>
<evidence type="ECO:0000256" key="1">
    <source>
        <dbReference type="SAM" id="MobiDB-lite"/>
    </source>
</evidence>
<evidence type="ECO:0000313" key="3">
    <source>
        <dbReference type="EMBL" id="GED98901.1"/>
    </source>
</evidence>
<dbReference type="OrthoDB" id="4775237at2"/>
<dbReference type="InterPro" id="IPR003615">
    <property type="entry name" value="HNH_nuc"/>
</dbReference>
<feature type="domain" description="DUF222" evidence="2">
    <location>
        <begin position="75"/>
        <end position="366"/>
    </location>
</feature>
<dbReference type="AlphaFoldDB" id="A0A7I9V177"/>
<gene>
    <name evidence="3" type="ORF">nbrc107697_29400</name>
</gene>
<evidence type="ECO:0000313" key="4">
    <source>
        <dbReference type="Proteomes" id="UP000444980"/>
    </source>
</evidence>
<comment type="caution">
    <text evidence="3">The sequence shown here is derived from an EMBL/GenBank/DDBJ whole genome shotgun (WGS) entry which is preliminary data.</text>
</comment>
<proteinExistence type="predicted"/>
<evidence type="ECO:0000259" key="2">
    <source>
        <dbReference type="Pfam" id="PF02720"/>
    </source>
</evidence>
<feature type="compositionally biased region" description="Low complexity" evidence="1">
    <location>
        <begin position="472"/>
        <end position="486"/>
    </location>
</feature>
<keyword evidence="4" id="KW-1185">Reference proteome</keyword>
<dbReference type="Proteomes" id="UP000444980">
    <property type="component" value="Unassembled WGS sequence"/>
</dbReference>
<protein>
    <recommendedName>
        <fullName evidence="2">DUF222 domain-containing protein</fullName>
    </recommendedName>
</protein>
<sequence length="526" mass="57177">MGAATSTDAASATTAARWAEVSAAMAVFAADRTAGDPAATLAGVGACERAESFIAWLRYTRSTELFDTVFADMAAAGDDELDLFDAHTQTAARLAMTLAISQGWAENLLGQALALRDRLPRVADCLRDGLITPAHTRLIITRTELLTDEHTTPVDTAIADALRTKPGTWTTTRIRNLADRIVFRHDPDSVRRARERSLADRTIWTTPTANGMATIGASMTAENAAVAHAAVTALAATACPHDTRSHTARTSDAFYSLLAGEAFTCDCGRDDCTADIPTPGRLATDTTGRITVHVVCDESTAAGTGNHPAFLNGYGIISADHARTIINRPDTHTRPLARPEPVLPQYQPANPYRPSAALDTFIRIRDGYCTVPGCNRPAFSAELDHVIEYDHHNPAAGGPTHPDWLNAKCKFHHLLKTFSNWVDDQSTDTHGHTHTTWATPEGILIDGPAENNTDLFAGLNHYRWRAPETKQADAAANAPATGAAETARPRRIKTRSERKHERRRAERARNRRNRQHHPPQPGDPPY</sequence>
<feature type="region of interest" description="Disordered" evidence="1">
    <location>
        <begin position="470"/>
        <end position="526"/>
    </location>
</feature>
<dbReference type="Pfam" id="PF02720">
    <property type="entry name" value="DUF222"/>
    <property type="match status" value="1"/>
</dbReference>
<accession>A0A7I9V177</accession>